<dbReference type="PANTHER" id="PTHR46825:SF9">
    <property type="entry name" value="BETA-LACTAMASE-RELATED DOMAIN-CONTAINING PROTEIN"/>
    <property type="match status" value="1"/>
</dbReference>
<feature type="domain" description="Beta-lactamase-related" evidence="1">
    <location>
        <begin position="43"/>
        <end position="340"/>
    </location>
</feature>
<proteinExistence type="predicted"/>
<gene>
    <name evidence="2" type="ORF">AWE51_23460</name>
</gene>
<evidence type="ECO:0000313" key="2">
    <source>
        <dbReference type="EMBL" id="KZS41111.1"/>
    </source>
</evidence>
<accession>A0A163B7A4</accession>
<name>A0A163B7A4_9FLAO</name>
<dbReference type="AlphaFoldDB" id="A0A163B7A4"/>
<protein>
    <recommendedName>
        <fullName evidence="1">Beta-lactamase-related domain-containing protein</fullName>
    </recommendedName>
</protein>
<dbReference type="STRING" id="1642818.AWE51_23460"/>
<dbReference type="InterPro" id="IPR001466">
    <property type="entry name" value="Beta-lactam-related"/>
</dbReference>
<dbReference type="PANTHER" id="PTHR46825">
    <property type="entry name" value="D-ALANYL-D-ALANINE-CARBOXYPEPTIDASE/ENDOPEPTIDASE AMPH"/>
    <property type="match status" value="1"/>
</dbReference>
<evidence type="ECO:0000313" key="3">
    <source>
        <dbReference type="Proteomes" id="UP000076715"/>
    </source>
</evidence>
<dbReference type="Pfam" id="PF00144">
    <property type="entry name" value="Beta-lactamase"/>
    <property type="match status" value="1"/>
</dbReference>
<dbReference type="InterPro" id="IPR012338">
    <property type="entry name" value="Beta-lactam/transpept-like"/>
</dbReference>
<dbReference type="InterPro" id="IPR050491">
    <property type="entry name" value="AmpC-like"/>
</dbReference>
<dbReference type="SUPFAM" id="SSF56601">
    <property type="entry name" value="beta-lactamase/transpeptidase-like"/>
    <property type="match status" value="1"/>
</dbReference>
<comment type="caution">
    <text evidence="2">The sequence shown here is derived from an EMBL/GenBank/DDBJ whole genome shotgun (WGS) entry which is preliminary data.</text>
</comment>
<keyword evidence="3" id="KW-1185">Reference proteome</keyword>
<dbReference type="EMBL" id="LQRT01000007">
    <property type="protein sequence ID" value="KZS41111.1"/>
    <property type="molecule type" value="Genomic_DNA"/>
</dbReference>
<evidence type="ECO:0000259" key="1">
    <source>
        <dbReference type="Pfam" id="PF00144"/>
    </source>
</evidence>
<dbReference type="OrthoDB" id="9793489at2"/>
<reference evidence="2 3" key="1">
    <citation type="submission" date="2016-01" db="EMBL/GenBank/DDBJ databases">
        <title>The draft genome sequence of Aquimarina sp. RZW4-3-2.</title>
        <authorList>
            <person name="Wang Y."/>
        </authorList>
    </citation>
    <scope>NUCLEOTIDE SEQUENCE [LARGE SCALE GENOMIC DNA]</scope>
    <source>
        <strain evidence="2 3">RZW4-3-2</strain>
    </source>
</reference>
<dbReference type="RefSeq" id="WP_066312928.1">
    <property type="nucleotide sequence ID" value="NZ_LQRT01000007.1"/>
</dbReference>
<dbReference type="Gene3D" id="3.40.710.10">
    <property type="entry name" value="DD-peptidase/beta-lactamase superfamily"/>
    <property type="match status" value="1"/>
</dbReference>
<sequence>MKNLILLAFTTVILNASLFARQHLSENTIQKVDSLLSEYPISNGPGISVAVIKDGKAIFKRHKGYANLEHRILITDSTKFVIGSIAKQFTAFAILLLENEGLLSIDNSITNYLPELNHLPHKVTIKQLMNHTSGFRDNTNLNNLKGRTDEDLIGQEEVVALLLRQKSLNFTPGSRFQYCNSGYILLAEIVKRVSGMSFSQFTQEKIFKPLKMHQSVFLDDPTLMVTNKANSYIKQKDGFHYIPLNRSVVGSTGLYTTIHDLGLWANNFENQTIGNKTIFQKMKTKSSLNTGEIIPYALGQELKNHKGLDVIFHGGGDAGFRSYLLRVPSHKLTVAISGNFESFNPLNISYGLVDIFLSKNIQKKKKKEIPVYKTKDLKKFEGDYKIFNGFYITIEAKSDTLYFKNYGSEEKLKLPTIGENEFLFPYIHHSKFRFTKDGLVWHLSDFYYPGKKVFLNPPKYEEINISEYTGVYRSAEVETSYTLITEDNQIKMTHNYNPDLLLEPISKDVFRTNQAYMGEIEFTRNEAGKINGCKVSAQKAYNIFLNKIE</sequence>
<dbReference type="Proteomes" id="UP000076715">
    <property type="component" value="Unassembled WGS sequence"/>
</dbReference>
<organism evidence="2 3">
    <name type="scientific">Aquimarina aggregata</name>
    <dbReference type="NCBI Taxonomy" id="1642818"/>
    <lineage>
        <taxon>Bacteria</taxon>
        <taxon>Pseudomonadati</taxon>
        <taxon>Bacteroidota</taxon>
        <taxon>Flavobacteriia</taxon>
        <taxon>Flavobacteriales</taxon>
        <taxon>Flavobacteriaceae</taxon>
        <taxon>Aquimarina</taxon>
    </lineage>
</organism>